<dbReference type="Gene3D" id="1.10.630.10">
    <property type="entry name" value="Cytochrome P450"/>
    <property type="match status" value="1"/>
</dbReference>
<evidence type="ECO:0000256" key="1">
    <source>
        <dbReference type="ARBA" id="ARBA00010617"/>
    </source>
</evidence>
<dbReference type="InterPro" id="IPR036396">
    <property type="entry name" value="Cyt_P450_sf"/>
</dbReference>
<keyword evidence="2" id="KW-0479">Metal-binding</keyword>
<keyword evidence="2" id="KW-0349">Heme</keyword>
<reference evidence="3" key="1">
    <citation type="submission" date="2019-08" db="EMBL/GenBank/DDBJ databases">
        <title>The improved chromosome-level genome for the pearl oyster Pinctada fucata martensii using PacBio sequencing and Hi-C.</title>
        <authorList>
            <person name="Zheng Z."/>
        </authorList>
    </citation>
    <scope>NUCLEOTIDE SEQUENCE</scope>
    <source>
        <strain evidence="3">ZZ-2019</strain>
        <tissue evidence="3">Adductor muscle</tissue>
    </source>
</reference>
<dbReference type="PANTHER" id="PTHR24293:SF0">
    <property type="entry name" value="CYP46A1 PROTEIN-RELATED"/>
    <property type="match status" value="1"/>
</dbReference>
<dbReference type="GO" id="GO:0005506">
    <property type="term" value="F:iron ion binding"/>
    <property type="evidence" value="ECO:0007669"/>
    <property type="project" value="InterPro"/>
</dbReference>
<comment type="caution">
    <text evidence="3">The sequence shown here is derived from an EMBL/GenBank/DDBJ whole genome shotgun (WGS) entry which is preliminary data.</text>
</comment>
<name>A0AA89BTF8_PINIB</name>
<proteinExistence type="inferred from homology"/>
<gene>
    <name evidence="3" type="ORF">FSP39_020756</name>
</gene>
<keyword evidence="4" id="KW-1185">Reference proteome</keyword>
<dbReference type="PRINTS" id="PR00385">
    <property type="entry name" value="P450"/>
</dbReference>
<sequence>FQFNPRYWKLIWDTRKACSFLRYFGNELLKKRTEKMKKGEYIPDDILTHIVRIKDKNPDLNSEEILDDFLALFIAGQETIASTLSFVLLEVGKNPDVYTKLQREIDDKVGKKRVLDYSDVSQLSYTDMVLKESLRLYPPAANTFREVQTDHVVGGFTLPAYTTVGMSTFVSGRLEEFFPDPLKFDPERFGPDSASRINSYTYFPFTLGPRTCLGKQFAEIEGKIILAKLFQNFNYTLDPKQSFDIDEVMLLKPEGKSKCIFSNR</sequence>
<evidence type="ECO:0000313" key="4">
    <source>
        <dbReference type="Proteomes" id="UP001186944"/>
    </source>
</evidence>
<dbReference type="SUPFAM" id="SSF48264">
    <property type="entry name" value="Cytochrome P450"/>
    <property type="match status" value="1"/>
</dbReference>
<evidence type="ECO:0000313" key="3">
    <source>
        <dbReference type="EMBL" id="KAK3093835.1"/>
    </source>
</evidence>
<dbReference type="InterPro" id="IPR001128">
    <property type="entry name" value="Cyt_P450"/>
</dbReference>
<dbReference type="Pfam" id="PF00067">
    <property type="entry name" value="p450"/>
    <property type="match status" value="1"/>
</dbReference>
<dbReference type="GO" id="GO:0006707">
    <property type="term" value="P:cholesterol catabolic process"/>
    <property type="evidence" value="ECO:0007669"/>
    <property type="project" value="InterPro"/>
</dbReference>
<dbReference type="GO" id="GO:0020037">
    <property type="term" value="F:heme binding"/>
    <property type="evidence" value="ECO:0007669"/>
    <property type="project" value="InterPro"/>
</dbReference>
<dbReference type="InterPro" id="IPR039983">
    <property type="entry name" value="CYP46A1"/>
</dbReference>
<dbReference type="GO" id="GO:0033781">
    <property type="term" value="F:cholesterol 24-hydroxylase activity"/>
    <property type="evidence" value="ECO:0007669"/>
    <property type="project" value="InterPro"/>
</dbReference>
<organism evidence="3 4">
    <name type="scientific">Pinctada imbricata</name>
    <name type="common">Atlantic pearl-oyster</name>
    <name type="synonym">Pinctada martensii</name>
    <dbReference type="NCBI Taxonomy" id="66713"/>
    <lineage>
        <taxon>Eukaryota</taxon>
        <taxon>Metazoa</taxon>
        <taxon>Spiralia</taxon>
        <taxon>Lophotrochozoa</taxon>
        <taxon>Mollusca</taxon>
        <taxon>Bivalvia</taxon>
        <taxon>Autobranchia</taxon>
        <taxon>Pteriomorphia</taxon>
        <taxon>Pterioida</taxon>
        <taxon>Pterioidea</taxon>
        <taxon>Pteriidae</taxon>
        <taxon>Pinctada</taxon>
    </lineage>
</organism>
<accession>A0AA89BTF8</accession>
<dbReference type="PANTHER" id="PTHR24293">
    <property type="entry name" value="CYTOCHROME P450 FAMILY 46 SUBFAMILY A"/>
    <property type="match status" value="1"/>
</dbReference>
<dbReference type="AlphaFoldDB" id="A0AA89BTF8"/>
<feature type="binding site" description="axial binding residue" evidence="2">
    <location>
        <position position="212"/>
    </location>
    <ligand>
        <name>heme</name>
        <dbReference type="ChEBI" id="CHEBI:30413"/>
    </ligand>
    <ligandPart>
        <name>Fe</name>
        <dbReference type="ChEBI" id="CHEBI:18248"/>
    </ligandPart>
</feature>
<dbReference type="InterPro" id="IPR002401">
    <property type="entry name" value="Cyt_P450_E_grp-I"/>
</dbReference>
<dbReference type="Proteomes" id="UP001186944">
    <property type="component" value="Unassembled WGS sequence"/>
</dbReference>
<keyword evidence="2" id="KW-0408">Iron</keyword>
<dbReference type="EMBL" id="VSWD01000009">
    <property type="protein sequence ID" value="KAK3093835.1"/>
    <property type="molecule type" value="Genomic_DNA"/>
</dbReference>
<feature type="non-terminal residue" evidence="3">
    <location>
        <position position="1"/>
    </location>
</feature>
<protein>
    <submittedName>
        <fullName evidence="3">Uncharacterized protein</fullName>
    </submittedName>
</protein>
<comment type="similarity">
    <text evidence="1">Belongs to the cytochrome P450 family.</text>
</comment>
<evidence type="ECO:0000256" key="2">
    <source>
        <dbReference type="PIRSR" id="PIRSR602401-1"/>
    </source>
</evidence>
<dbReference type="PRINTS" id="PR00463">
    <property type="entry name" value="EP450I"/>
</dbReference>
<comment type="cofactor">
    <cofactor evidence="2">
        <name>heme</name>
        <dbReference type="ChEBI" id="CHEBI:30413"/>
    </cofactor>
</comment>